<name>A0ABP0ZHT2_9ASCO</name>
<feature type="compositionally biased region" description="Basic and acidic residues" evidence="8">
    <location>
        <begin position="37"/>
        <end position="47"/>
    </location>
</feature>
<dbReference type="InterPro" id="IPR055065">
    <property type="entry name" value="OB_MCM10"/>
</dbReference>
<comment type="similarity">
    <text evidence="2">Belongs to the MCM10 family.</text>
</comment>
<evidence type="ECO:0008006" key="13">
    <source>
        <dbReference type="Google" id="ProtNLM"/>
    </source>
</evidence>
<dbReference type="Gene3D" id="2.40.50.140">
    <property type="entry name" value="Nucleic acid-binding proteins"/>
    <property type="match status" value="1"/>
</dbReference>
<feature type="domain" description="Zinc finger Mcm10/DnaG-type" evidence="9">
    <location>
        <begin position="292"/>
        <end position="336"/>
    </location>
</feature>
<keyword evidence="3" id="KW-0235">DNA replication</keyword>
<comment type="subcellular location">
    <subcellularLocation>
        <location evidence="1">Nucleus</location>
    </subcellularLocation>
</comment>
<evidence type="ECO:0000259" key="10">
    <source>
        <dbReference type="Pfam" id="PF22379"/>
    </source>
</evidence>
<organism evidence="11 12">
    <name type="scientific">Lodderomyces beijingensis</name>
    <dbReference type="NCBI Taxonomy" id="1775926"/>
    <lineage>
        <taxon>Eukaryota</taxon>
        <taxon>Fungi</taxon>
        <taxon>Dikarya</taxon>
        <taxon>Ascomycota</taxon>
        <taxon>Saccharomycotina</taxon>
        <taxon>Pichiomycetes</taxon>
        <taxon>Debaryomycetaceae</taxon>
        <taxon>Candida/Lodderomyces clade</taxon>
        <taxon>Lodderomyces</taxon>
    </lineage>
</organism>
<evidence type="ECO:0000256" key="1">
    <source>
        <dbReference type="ARBA" id="ARBA00004123"/>
    </source>
</evidence>
<dbReference type="PANTHER" id="PTHR13454:SF11">
    <property type="entry name" value="PROTEIN MCM10 HOMOLOG"/>
    <property type="match status" value="1"/>
</dbReference>
<dbReference type="Proteomes" id="UP001497383">
    <property type="component" value="Chromosome 2"/>
</dbReference>
<dbReference type="Pfam" id="PF09329">
    <property type="entry name" value="zf-primase"/>
    <property type="match status" value="1"/>
</dbReference>
<feature type="compositionally biased region" description="Acidic residues" evidence="8">
    <location>
        <begin position="580"/>
        <end position="591"/>
    </location>
</feature>
<evidence type="ECO:0000256" key="7">
    <source>
        <dbReference type="ARBA" id="ARBA00023242"/>
    </source>
</evidence>
<feature type="region of interest" description="Disordered" evidence="8">
    <location>
        <begin position="37"/>
        <end position="79"/>
    </location>
</feature>
<keyword evidence="6" id="KW-0862">Zinc</keyword>
<accession>A0ABP0ZHT2</accession>
<dbReference type="InterPro" id="IPR015408">
    <property type="entry name" value="Znf_Mcm10/DnaG"/>
</dbReference>
<feature type="compositionally biased region" description="Polar residues" evidence="8">
    <location>
        <begin position="448"/>
        <end position="464"/>
    </location>
</feature>
<dbReference type="PANTHER" id="PTHR13454">
    <property type="entry name" value="PROTEIN MCM10 HOMOLOG"/>
    <property type="match status" value="1"/>
</dbReference>
<dbReference type="InterPro" id="IPR012340">
    <property type="entry name" value="NA-bd_OB-fold"/>
</dbReference>
<dbReference type="EMBL" id="OZ022406">
    <property type="protein sequence ID" value="CAK9436890.1"/>
    <property type="molecule type" value="Genomic_DNA"/>
</dbReference>
<dbReference type="InterPro" id="IPR040184">
    <property type="entry name" value="Mcm10"/>
</dbReference>
<evidence type="ECO:0000313" key="12">
    <source>
        <dbReference type="Proteomes" id="UP001497383"/>
    </source>
</evidence>
<evidence type="ECO:0000256" key="4">
    <source>
        <dbReference type="ARBA" id="ARBA00022723"/>
    </source>
</evidence>
<feature type="region of interest" description="Disordered" evidence="8">
    <location>
        <begin position="562"/>
        <end position="591"/>
    </location>
</feature>
<evidence type="ECO:0000256" key="5">
    <source>
        <dbReference type="ARBA" id="ARBA00022771"/>
    </source>
</evidence>
<keyword evidence="5" id="KW-0863">Zinc-finger</keyword>
<evidence type="ECO:0000313" key="11">
    <source>
        <dbReference type="EMBL" id="CAK9436890.1"/>
    </source>
</evidence>
<keyword evidence="12" id="KW-1185">Reference proteome</keyword>
<protein>
    <recommendedName>
        <fullName evidence="13">Zinc finger Mcm10/DnaG-type domain-containing protein</fullName>
    </recommendedName>
</protein>
<dbReference type="GeneID" id="92206608"/>
<feature type="compositionally biased region" description="Basic and acidic residues" evidence="8">
    <location>
        <begin position="66"/>
        <end position="79"/>
    </location>
</feature>
<proteinExistence type="inferred from homology"/>
<evidence type="ECO:0000256" key="8">
    <source>
        <dbReference type="SAM" id="MobiDB-lite"/>
    </source>
</evidence>
<gene>
    <name evidence="11" type="ORF">LODBEIA_P14120</name>
</gene>
<evidence type="ECO:0000256" key="2">
    <source>
        <dbReference type="ARBA" id="ARBA00009679"/>
    </source>
</evidence>
<dbReference type="RefSeq" id="XP_066828350.1">
    <property type="nucleotide sequence ID" value="XM_066971298.1"/>
</dbReference>
<feature type="domain" description="MCM10 OB-fold" evidence="10">
    <location>
        <begin position="148"/>
        <end position="263"/>
    </location>
</feature>
<dbReference type="Pfam" id="PF22379">
    <property type="entry name" value="OB_MCM10"/>
    <property type="match status" value="1"/>
</dbReference>
<evidence type="ECO:0000259" key="9">
    <source>
        <dbReference type="Pfam" id="PF09329"/>
    </source>
</evidence>
<evidence type="ECO:0000256" key="3">
    <source>
        <dbReference type="ARBA" id="ARBA00022705"/>
    </source>
</evidence>
<evidence type="ECO:0000256" key="6">
    <source>
        <dbReference type="ARBA" id="ARBA00022833"/>
    </source>
</evidence>
<sequence length="610" mass="69735">MDPRYEQVDDEDLLSEDSSEEYKNLVKEFELKVEALKKKKKKEESLKQRSKRQLKEYTTPEVPASPEKKNRRKEDERKLEQEDEVLLSLAAVKQSKPSQFLSKLYDANLNKQAERAQSIDYSRRRFVFDFAKIKYEPRDVTNDACPISGHYLRKRYLSNQEVTEIINDTDPEMKFLKVDKLLAKTHKENNYAEPLYTNWCLAAFVIQKSDVLYTKADKKYMKLKIGNFDHSVDLVLFDDAFNKNWKLQQGDLILVLNPYINKYEIKIGEGKFKTGFNLKLDNSNIESILEIGSVRDFGICSFQRRSDNQRCLNVVNITKQKLCDIHIDMKFKQSTRMELNGTVSMRSPSKNKTKIYMSYNNKALSSSSTLSASAWMTPGFIKEFNEDSSFTSSGGMSKIDSDKFHDPKILQTQLKKRKLMNERANAALEQKLSKLSKHNSIVESLNLKPSNSMSNRASPTTSESHFPHSMISKIGFDPTLSEAKNPIKKTTPSSAQIEELYQLSQRNSTKKSLGVSAEDKQAKLKLWRSNIANLKNYDSKVQSSSLNASTVSVANLLPHAKSKSTVVSPQRKRKARVVDDGDSEDDDDGELDIEFGDDALRAKYAKMVGK</sequence>
<keyword evidence="7" id="KW-0539">Nucleus</keyword>
<reference evidence="11 12" key="1">
    <citation type="submission" date="2024-03" db="EMBL/GenBank/DDBJ databases">
        <authorList>
            <person name="Brejova B."/>
        </authorList>
    </citation>
    <scope>NUCLEOTIDE SEQUENCE [LARGE SCALE GENOMIC DNA]</scope>
    <source>
        <strain evidence="11 12">CBS 14171</strain>
    </source>
</reference>
<keyword evidence="4" id="KW-0479">Metal-binding</keyword>
<feature type="region of interest" description="Disordered" evidence="8">
    <location>
        <begin position="448"/>
        <end position="469"/>
    </location>
</feature>